<keyword evidence="3" id="KW-0472">Membrane</keyword>
<dbReference type="EC" id="2.7.7.65" evidence="1"/>
<keyword evidence="3" id="KW-0812">Transmembrane</keyword>
<dbReference type="InterPro" id="IPR050469">
    <property type="entry name" value="Diguanylate_Cyclase"/>
</dbReference>
<dbReference type="Proteomes" id="UP000000321">
    <property type="component" value="Unassembled WGS sequence"/>
</dbReference>
<dbReference type="HOGENOM" id="CLU_000445_11_1_5"/>
<feature type="transmembrane region" description="Helical" evidence="3">
    <location>
        <begin position="181"/>
        <end position="206"/>
    </location>
</feature>
<dbReference type="NCBIfam" id="TIGR00254">
    <property type="entry name" value="GGDEF"/>
    <property type="match status" value="1"/>
</dbReference>
<dbReference type="EMBL" id="AAPJ01000005">
    <property type="protein sequence ID" value="EAS49399.1"/>
    <property type="molecule type" value="Genomic_DNA"/>
</dbReference>
<dbReference type="SUPFAM" id="SSF55073">
    <property type="entry name" value="Nucleotide cyclase"/>
    <property type="match status" value="1"/>
</dbReference>
<dbReference type="InterPro" id="IPR000160">
    <property type="entry name" value="GGDEF_dom"/>
</dbReference>
<feature type="transmembrane region" description="Helical" evidence="3">
    <location>
        <begin position="146"/>
        <end position="169"/>
    </location>
</feature>
<dbReference type="PANTHER" id="PTHR45138">
    <property type="entry name" value="REGULATORY COMPONENTS OF SENSORY TRANSDUCTION SYSTEM"/>
    <property type="match status" value="1"/>
</dbReference>
<dbReference type="InterPro" id="IPR043128">
    <property type="entry name" value="Rev_trsase/Diguanyl_cyclase"/>
</dbReference>
<feature type="transmembrane region" description="Helical" evidence="3">
    <location>
        <begin position="6"/>
        <end position="27"/>
    </location>
</feature>
<protein>
    <recommendedName>
        <fullName evidence="1">diguanylate cyclase</fullName>
        <ecNumber evidence="1">2.7.7.65</ecNumber>
    </recommendedName>
</protein>
<dbReference type="GO" id="GO:0052621">
    <property type="term" value="F:diguanylate cyclase activity"/>
    <property type="evidence" value="ECO:0007669"/>
    <property type="project" value="UniProtKB-EC"/>
</dbReference>
<feature type="transmembrane region" description="Helical" evidence="3">
    <location>
        <begin position="92"/>
        <end position="112"/>
    </location>
</feature>
<keyword evidence="3" id="KW-1133">Transmembrane helix</keyword>
<feature type="transmembrane region" description="Helical" evidence="3">
    <location>
        <begin position="34"/>
        <end position="53"/>
    </location>
</feature>
<dbReference type="Gene3D" id="3.30.70.270">
    <property type="match status" value="1"/>
</dbReference>
<evidence type="ECO:0000256" key="3">
    <source>
        <dbReference type="SAM" id="Phobius"/>
    </source>
</evidence>
<dbReference type="Pfam" id="PF00990">
    <property type="entry name" value="GGDEF"/>
    <property type="match status" value="1"/>
</dbReference>
<sequence length="395" mass="42359">MQIHTPTMLLVLSALCFSASLCHLVEWRNLRERALLYWSAGMGLIALAAATAPLRVFEFYAVAIGGANALLLSGYALLYVGFARFCDVKTSLWWYAGPVVWLLFYGLSPAAGSVEARVAVISTISAFYSLAIALTLLNPTARSGPALILSAAFGAHGLFCALRVMLVGLPAAVSDQQLMTGFLFTLVMTQAILMIGVSTYLVIAMVRGRHEQSLRRLSETDFLTGIDNRRAFTTKATALLNDADAGDVALLLFDLDRFKKINDDHGHGCGDEVIKLFVDSTADHLRPTDVFARLGGEEFAALVRRRDKHEPAVIAKAIVRGFANQARTVGGRSIAATVSAGVATNEANRDLNGLLTAADQALYRAKSMGRDRVEAVAVDVQEAGPPADDALLQAS</sequence>
<dbReference type="GO" id="GO:0043709">
    <property type="term" value="P:cell adhesion involved in single-species biofilm formation"/>
    <property type="evidence" value="ECO:0007669"/>
    <property type="project" value="TreeGrafter"/>
</dbReference>
<dbReference type="SMART" id="SM00267">
    <property type="entry name" value="GGDEF"/>
    <property type="match status" value="1"/>
</dbReference>
<gene>
    <name evidence="5" type="ORF">SI859A1_03002</name>
</gene>
<evidence type="ECO:0000256" key="2">
    <source>
        <dbReference type="ARBA" id="ARBA00034247"/>
    </source>
</evidence>
<organism evidence="5 6">
    <name type="scientific">Aurantimonas manganoxydans (strain ATCC BAA-1229 / DSM 21871 / SI85-9A1)</name>
    <dbReference type="NCBI Taxonomy" id="287752"/>
    <lineage>
        <taxon>Bacteria</taxon>
        <taxon>Pseudomonadati</taxon>
        <taxon>Pseudomonadota</taxon>
        <taxon>Alphaproteobacteria</taxon>
        <taxon>Hyphomicrobiales</taxon>
        <taxon>Aurantimonadaceae</taxon>
        <taxon>Aurantimonas</taxon>
    </lineage>
</organism>
<comment type="caution">
    <text evidence="5">The sequence shown here is derived from an EMBL/GenBank/DDBJ whole genome shotgun (WGS) entry which is preliminary data.</text>
</comment>
<accession>Q1YG26</accession>
<evidence type="ECO:0000259" key="4">
    <source>
        <dbReference type="PROSITE" id="PS50887"/>
    </source>
</evidence>
<dbReference type="CDD" id="cd01949">
    <property type="entry name" value="GGDEF"/>
    <property type="match status" value="1"/>
</dbReference>
<proteinExistence type="predicted"/>
<name>Q1YG26_AURMS</name>
<dbReference type="AlphaFoldDB" id="Q1YG26"/>
<reference evidence="5 6" key="1">
    <citation type="journal article" date="2008" name="Appl. Environ. Microbiol.">
        <title>Genomic insights into Mn(II) oxidation by the marine alphaproteobacterium Aurantimonas sp. strain SI85-9A1.</title>
        <authorList>
            <person name="Dick G.J."/>
            <person name="Podell S."/>
            <person name="Johnson H.A."/>
            <person name="Rivera-Espinoza Y."/>
            <person name="Bernier-Latmani R."/>
            <person name="McCarthy J.K."/>
            <person name="Torpey J.W."/>
            <person name="Clement B.G."/>
            <person name="Gaasterland T."/>
            <person name="Tebo B.M."/>
        </authorList>
    </citation>
    <scope>NUCLEOTIDE SEQUENCE [LARGE SCALE GENOMIC DNA]</scope>
    <source>
        <strain evidence="5 6">SI85-9A1</strain>
    </source>
</reference>
<feature type="transmembrane region" description="Helical" evidence="3">
    <location>
        <begin position="118"/>
        <end position="137"/>
    </location>
</feature>
<dbReference type="BioCyc" id="AURANTIMONAS:SI859A1_03002-MONOMER"/>
<dbReference type="GO" id="GO:0005886">
    <property type="term" value="C:plasma membrane"/>
    <property type="evidence" value="ECO:0007669"/>
    <property type="project" value="TreeGrafter"/>
</dbReference>
<dbReference type="GO" id="GO:1902201">
    <property type="term" value="P:negative regulation of bacterial-type flagellum-dependent cell motility"/>
    <property type="evidence" value="ECO:0007669"/>
    <property type="project" value="TreeGrafter"/>
</dbReference>
<dbReference type="PROSITE" id="PS50887">
    <property type="entry name" value="GGDEF"/>
    <property type="match status" value="1"/>
</dbReference>
<feature type="domain" description="GGDEF" evidence="4">
    <location>
        <begin position="246"/>
        <end position="378"/>
    </location>
</feature>
<evidence type="ECO:0000256" key="1">
    <source>
        <dbReference type="ARBA" id="ARBA00012528"/>
    </source>
</evidence>
<dbReference type="InterPro" id="IPR029787">
    <property type="entry name" value="Nucleotide_cyclase"/>
</dbReference>
<evidence type="ECO:0000313" key="6">
    <source>
        <dbReference type="Proteomes" id="UP000000321"/>
    </source>
</evidence>
<feature type="transmembrane region" description="Helical" evidence="3">
    <location>
        <begin position="59"/>
        <end position="80"/>
    </location>
</feature>
<comment type="catalytic activity">
    <reaction evidence="2">
        <text>2 GTP = 3',3'-c-di-GMP + 2 diphosphate</text>
        <dbReference type="Rhea" id="RHEA:24898"/>
        <dbReference type="ChEBI" id="CHEBI:33019"/>
        <dbReference type="ChEBI" id="CHEBI:37565"/>
        <dbReference type="ChEBI" id="CHEBI:58805"/>
        <dbReference type="EC" id="2.7.7.65"/>
    </reaction>
</comment>
<keyword evidence="6" id="KW-1185">Reference proteome</keyword>
<dbReference type="PANTHER" id="PTHR45138:SF9">
    <property type="entry name" value="DIGUANYLATE CYCLASE DGCM-RELATED"/>
    <property type="match status" value="1"/>
</dbReference>
<evidence type="ECO:0000313" key="5">
    <source>
        <dbReference type="EMBL" id="EAS49399.1"/>
    </source>
</evidence>